<evidence type="ECO:0000313" key="4">
    <source>
        <dbReference type="Proteomes" id="UP000069632"/>
    </source>
</evidence>
<name>A0A128EB46_9BACT</name>
<dbReference type="CDD" id="cd00077">
    <property type="entry name" value="HDc"/>
    <property type="match status" value="1"/>
</dbReference>
<keyword evidence="3" id="KW-0378">Hydrolase</keyword>
<dbReference type="EMBL" id="FIZP01000001">
    <property type="protein sequence ID" value="CZE46175.1"/>
    <property type="molecule type" value="Genomic_DNA"/>
</dbReference>
<dbReference type="InterPro" id="IPR007890">
    <property type="entry name" value="CHASE2"/>
</dbReference>
<reference evidence="3 4" key="1">
    <citation type="submission" date="2016-02" db="EMBL/GenBank/DDBJ databases">
        <authorList>
            <consortium name="Pathogen Informatics"/>
        </authorList>
    </citation>
    <scope>NUCLEOTIDE SEQUENCE [LARGE SCALE GENOMIC DNA]</scope>
    <source>
        <strain evidence="3 4">RC20</strain>
    </source>
</reference>
<dbReference type="Proteomes" id="UP000069632">
    <property type="component" value="Unassembled WGS sequence"/>
</dbReference>
<evidence type="ECO:0000313" key="3">
    <source>
        <dbReference type="EMBL" id="CZE46175.1"/>
    </source>
</evidence>
<accession>A0A128EB46</accession>
<gene>
    <name evidence="3" type="primary">rpfG</name>
    <name evidence="3" type="ORF">ERS672216_00234</name>
</gene>
<feature type="transmembrane region" description="Helical" evidence="1">
    <location>
        <begin position="395"/>
        <end position="419"/>
    </location>
</feature>
<feature type="transmembrane region" description="Helical" evidence="1">
    <location>
        <begin position="7"/>
        <end position="30"/>
    </location>
</feature>
<feature type="transmembrane region" description="Helical" evidence="1">
    <location>
        <begin position="344"/>
        <end position="360"/>
    </location>
</feature>
<dbReference type="InterPro" id="IPR003607">
    <property type="entry name" value="HD/PDEase_dom"/>
</dbReference>
<dbReference type="InterPro" id="IPR052020">
    <property type="entry name" value="Cyclic_di-GMP/3'3'-cGAMP_PDE"/>
</dbReference>
<dbReference type="Pfam" id="PF13487">
    <property type="entry name" value="HD_5"/>
    <property type="match status" value="1"/>
</dbReference>
<evidence type="ECO:0000259" key="2">
    <source>
        <dbReference type="PROSITE" id="PS51832"/>
    </source>
</evidence>
<dbReference type="RefSeq" id="WP_075539900.1">
    <property type="nucleotide sequence ID" value="NZ_CP053844.1"/>
</dbReference>
<dbReference type="SMART" id="SM01080">
    <property type="entry name" value="CHASE2"/>
    <property type="match status" value="1"/>
</dbReference>
<keyword evidence="1" id="KW-1133">Transmembrane helix</keyword>
<dbReference type="SMART" id="SM00471">
    <property type="entry name" value="HDc"/>
    <property type="match status" value="1"/>
</dbReference>
<dbReference type="OrthoDB" id="9781223at2"/>
<keyword evidence="4" id="KW-1185">Reference proteome</keyword>
<proteinExistence type="predicted"/>
<keyword evidence="1" id="KW-0472">Membrane</keyword>
<dbReference type="Gene3D" id="1.10.3210.10">
    <property type="entry name" value="Hypothetical protein af1432"/>
    <property type="match status" value="1"/>
</dbReference>
<dbReference type="PANTHER" id="PTHR45228">
    <property type="entry name" value="CYCLIC DI-GMP PHOSPHODIESTERASE TM_0186-RELATED"/>
    <property type="match status" value="1"/>
</dbReference>
<feature type="domain" description="HD-GYP" evidence="2">
    <location>
        <begin position="428"/>
        <end position="638"/>
    </location>
</feature>
<dbReference type="EC" id="3.1.4.52" evidence="3"/>
<dbReference type="PROSITE" id="PS51832">
    <property type="entry name" value="HD_GYP"/>
    <property type="match status" value="1"/>
</dbReference>
<feature type="transmembrane region" description="Helical" evidence="1">
    <location>
        <begin position="367"/>
        <end position="389"/>
    </location>
</feature>
<protein>
    <submittedName>
        <fullName evidence="3">Cyclic di-GMP phosphodiesterase response regulator RpfG</fullName>
        <ecNumber evidence="3">3.1.4.52</ecNumber>
    </submittedName>
</protein>
<keyword evidence="1" id="KW-0812">Transmembrane</keyword>
<organism evidence="3 4">
    <name type="scientific">Campylobacter geochelonis</name>
    <dbReference type="NCBI Taxonomy" id="1780362"/>
    <lineage>
        <taxon>Bacteria</taxon>
        <taxon>Pseudomonadati</taxon>
        <taxon>Campylobacterota</taxon>
        <taxon>Epsilonproteobacteria</taxon>
        <taxon>Campylobacterales</taxon>
        <taxon>Campylobacteraceae</taxon>
        <taxon>Campylobacter</taxon>
    </lineage>
</organism>
<dbReference type="AlphaFoldDB" id="A0A128EB46"/>
<dbReference type="Pfam" id="PF05226">
    <property type="entry name" value="CHASE2"/>
    <property type="match status" value="1"/>
</dbReference>
<dbReference type="PANTHER" id="PTHR45228:SF5">
    <property type="entry name" value="CYCLIC DI-GMP PHOSPHODIESTERASE VC_1348-RELATED"/>
    <property type="match status" value="1"/>
</dbReference>
<evidence type="ECO:0000256" key="1">
    <source>
        <dbReference type="SAM" id="Phobius"/>
    </source>
</evidence>
<dbReference type="SUPFAM" id="SSF109604">
    <property type="entry name" value="HD-domain/PDEase-like"/>
    <property type="match status" value="1"/>
</dbReference>
<sequence length="638" mass="72220">MRKNIKFVFLLAIIFASSYLIYISGFLPLVDYKIFDLINGKNDENNGHSNSVVIVQIDEKSLKEFGQWPWNRILVAKLVQEILLSRPAVLGIDIIFSEKDRTSLNEIKKFYDNGLNATINLDNIPQTLLDNDKILASSLSRGKSVLPIFISPVSVGDEFLTKTYLKTDENFTQIPKATNFLGNYEMLNDAASALGFINSKSDNDGILRQNSSFLYYRDKLVPSLSMAMLMQVDPKLSLKKSALGLEVEFLGKKAKLNENAKSLSKVHSSSDFTKISASDILLANVDKSEFTGKFVLLGATATGLYDQFISTKGEIVPGIFFHASFLENFLTGNLITQPNLYKNLSFYTSLFLLVFMVFLISKYDYLYSFILFILLSVLAIVLALAFLKYNIYISLGYFLLPFVFIFLNISLIVAFLTYLDKKEFIKELESAHSATIDSMVSVIEGKDVETGTHIVRSKEYVKLLAQYLYKQGFHLDKLNPKFIEILYRATPLHDIGKVAIPDKILNKSSNLDEQEWEVMKKHTVYGKEIIEKAISSSNATNEFLLAAINIAYTHHERWDGQGYPRGLKGDEIPIEGRLMALADVYDALISKRHYKEAFSYEKAEDFIVKNKGSHFDPMVVDAFVALKKEFKKVALKEK</sequence>
<dbReference type="GO" id="GO:0071111">
    <property type="term" value="F:cyclic-guanylate-specific phosphodiesterase activity"/>
    <property type="evidence" value="ECO:0007669"/>
    <property type="project" value="UniProtKB-EC"/>
</dbReference>
<dbReference type="InterPro" id="IPR037522">
    <property type="entry name" value="HD_GYP_dom"/>
</dbReference>